<evidence type="ECO:0000313" key="1">
    <source>
        <dbReference type="EMBL" id="KAI8435193.1"/>
    </source>
</evidence>
<reference evidence="1 2" key="1">
    <citation type="journal article" date="2022" name="Genome Biol. Evol.">
        <title>The Spruce Budworm Genome: Reconstructing the Evolutionary History of Antifreeze Proteins.</title>
        <authorList>
            <person name="Beliveau C."/>
            <person name="Gagne P."/>
            <person name="Picq S."/>
            <person name="Vernygora O."/>
            <person name="Keeling C.I."/>
            <person name="Pinkney K."/>
            <person name="Doucet D."/>
            <person name="Wen F."/>
            <person name="Johnston J.S."/>
            <person name="Maaroufi H."/>
            <person name="Boyle B."/>
            <person name="Laroche J."/>
            <person name="Dewar K."/>
            <person name="Juretic N."/>
            <person name="Blackburn G."/>
            <person name="Nisole A."/>
            <person name="Brunet B."/>
            <person name="Brandao M."/>
            <person name="Lumley L."/>
            <person name="Duan J."/>
            <person name="Quan G."/>
            <person name="Lucarotti C.J."/>
            <person name="Roe A.D."/>
            <person name="Sperling F.A.H."/>
            <person name="Levesque R.C."/>
            <person name="Cusson M."/>
        </authorList>
    </citation>
    <scope>NUCLEOTIDE SEQUENCE [LARGE SCALE GENOMIC DNA]</scope>
    <source>
        <strain evidence="1">Glfc:IPQL:Cfum</strain>
    </source>
</reference>
<evidence type="ECO:0000313" key="2">
    <source>
        <dbReference type="Proteomes" id="UP001064048"/>
    </source>
</evidence>
<gene>
    <name evidence="1" type="ORF">MSG28_003550</name>
</gene>
<sequence>MRLEIRNDAFRRSPFTTSSAANNADVLSLLLLYDVTNKTSFDNIRAWLGEIREYAQDDVVIMLLGNKSDSGLERAVRREEGLRLAREYQVAFMETSAKTGLNVEAAFAHVGRALVAKANPADPNRLAVPGNVGHTDATLRAHAQNDRWSTTRPSGLDRTYRLLILIISRFRALARKILCLSSRGELLPIFPTTSSDDSEPYVLASKIKDCVAVQNSSSAPVREMTGSAFRWRCRKIVHHFVMFHGYRSARWPRRVAFHAAGEEWRAGTALDIGRIDLSGETRPVQLVPRAGAGDGSSVAVGVSAGSLAGTRLAPTYSVEEQPALVYTYAYLVSPRAINENDDLPTNACRKCVDNVNNWHIFKTVCERTQNKLQSLIKKDGSQLEELNIKSEPLSDEAYDDGVVIDGAYRDEASGASKVQPEGPPILASLGLTPRSDKNYIDPRMDWHRVHAILDMVQDDDVINSLQSAEECDILQHSDHDSDSDIELECDLDDTYVDCKNGYKLRNQKIISKRPFISGTENCSRIRDAMELRKRSNREFKPCPQPKHAWELIFTNDLLERIVMATNENITKNGRSFSCGTNISEIKTLIGILYFHGIMRPTHQKLKELWHVQYGLTCIKNAMNFERFKFLLENLHFYNDDDENLIQVDIMTQMRTVLEIFTLNCRSAHDIEDVAVIDEILIPVFGPASFRFDIERKPIKSGIKMVLLVDPTNFYISNLDVITDSYYGADEIVTKSVQHLAGTGRVIVMDSWFSSYTLIEKLKHEYKLFGLAALKQKEEIIPPFFLSRDRMAKPVLVGYLDDGYTLTSQITSKTKSVNVLTNDPKFNRKGLFKKSSAATEYKRNQSAVEVVDVLMNYYTTMQYTNSWMMSLFFSLLNIASVNAQVIWSTYNTQDVVKRRLFIRELALSLMNTDVSFPMSPINQVLMQCKSKDKTRKRCKLCAKTTKRDRRTKQYCMRCRSPVCREHYVGVESEKDEEEDEDDEMMEAAPQYNKVASMPEVSITVMRPTGETLHARQGIQQLASKDCLVCGRAYRYSHNARRHELTAHSFDRYTNKINTKKTKTHMQPKLRLNPFNPKARLMPNPISHKMQFQKPMPTRIMPSRVVAPPKPIPIKTSKPVHNNLPYPLRIKALKDLQIKKKEPQILKTLLTSKPEYLVSEPAIINSGPESPETLISEPEIASFQVETILSEPAFDQNNDEEEADESQNQNQHYDTVDMESDHEIEIARQKENDGEVDENQGEHDEDEIQHDNENLDNTEGEMSDNENGHQEEDDEQGESQGDMIIDEQNEVQGEDGEGENDDDNGDRDEDQDGNEENENEEDEDLPPGLAPVVEINEDMQTNSYNSEQNEEEEEELDESAANDTVDEDVKELDPDKVYVTKTQRDFIQKYRDIIQQINTKRCLCCDREHPRRKAVIQHLQKNGHKVPKHTCYNCVVTFGHIGALLSHMRANVCTDLWKIIYNENGITDDLVMEDEPKDNKVQYKDIFNARSYACKLCPAKFQLKQFIMKHVLDVHEDGQSRVPMACVHCGSRFKDKSLWKRHIRNGECTVYIACDLCSEKFVNMQDFNDHALHVHAGSFDPDNQNKCIDGRPTDCPLCGKKNSNYPNLVKHIKSAHNEDKPHYCQHCDAKFEQTPDLNKHIYAQHSDKVMGAQAMEPDMSIIKEEAEEYHYSCTECNAIFETVDAWTDHQVAEHNQVAHHCDQCEKKFLRPSELAEHKNTHLRVKFYPCSVCSNSYSTPQKLSEHVQQSHPGASAYAAAETEFFCDICIRSFKSRQAYSNHMRIHAKVPTTNRKPGEPKGFAPQIIGKPIRQFPMIQPGLVSFKPNCNVPNAPYSCDICGKGFMHKKNIWKHKKVLHADLLNERNDSEDNTMQASTEEDEYNVDENGTALSTPQFNSFNFSNFANNVQQQQQQQQQSTPTNEALPFSCELCFKRFPLRTSLWKHKRAKHGIINASATGNPENQAQPSSEGGRSSCTICKITFSDKKSYYRHRKNVHKSTAQMCKICGKPLNSTLELYEHLKAAHARELLGYNANQGTSKVQEEVKIEYEPEPEINDPSAEYQARYPCDTCGKQFVGLLSLQNHQCINQTTSEPQTFDCEICHKSYTSIAALKSHRGWHLRSPDGKAAANNSGLWMPQHKVTSKVSKHEVVDASQLARVTHSAPTATTTTSNKRRLPPEVEVTVVNPNKKMRSDDSMELEQQNSLSGTLEDRYCTICDKEFTKRAAYQRHMDEVHQPNSVFCPVCDKSFTRKSTLLVHMKKHYGGDGEGSSSAIGQTADDDMYGCDQCGTQYNSEAALRAHRARHHGEDSNESEDDGNVPIAQPGEFTCGQCGDGVATPRDLIAHRSMHATPTKFFCNICKVYFARALDLSSHTRARHSDNEKVFFPCAMCDRFYMNKKSLQRHIDVSH</sequence>
<proteinExistence type="predicted"/>
<accession>A0ACC0KFK1</accession>
<comment type="caution">
    <text evidence="1">The sequence shown here is derived from an EMBL/GenBank/DDBJ whole genome shotgun (WGS) entry which is preliminary data.</text>
</comment>
<keyword evidence="2" id="KW-1185">Reference proteome</keyword>
<dbReference type="EMBL" id="CM046105">
    <property type="protein sequence ID" value="KAI8435193.1"/>
    <property type="molecule type" value="Genomic_DNA"/>
</dbReference>
<dbReference type="Proteomes" id="UP001064048">
    <property type="component" value="Chromosome 5"/>
</dbReference>
<organism evidence="1 2">
    <name type="scientific">Choristoneura fumiferana</name>
    <name type="common">Spruce budworm moth</name>
    <name type="synonym">Archips fumiferana</name>
    <dbReference type="NCBI Taxonomy" id="7141"/>
    <lineage>
        <taxon>Eukaryota</taxon>
        <taxon>Metazoa</taxon>
        <taxon>Ecdysozoa</taxon>
        <taxon>Arthropoda</taxon>
        <taxon>Hexapoda</taxon>
        <taxon>Insecta</taxon>
        <taxon>Pterygota</taxon>
        <taxon>Neoptera</taxon>
        <taxon>Endopterygota</taxon>
        <taxon>Lepidoptera</taxon>
        <taxon>Glossata</taxon>
        <taxon>Ditrysia</taxon>
        <taxon>Tortricoidea</taxon>
        <taxon>Tortricidae</taxon>
        <taxon>Tortricinae</taxon>
        <taxon>Choristoneura</taxon>
    </lineage>
</organism>
<name>A0ACC0KFK1_CHOFU</name>
<protein>
    <submittedName>
        <fullName evidence="1">Uncharacterized protein</fullName>
    </submittedName>
</protein>